<accession>A0A2P2PU72</accession>
<protein>
    <submittedName>
        <fullName evidence="1">Uncharacterized protein</fullName>
    </submittedName>
</protein>
<organism evidence="1">
    <name type="scientific">Rhizophora mucronata</name>
    <name type="common">Asiatic mangrove</name>
    <dbReference type="NCBI Taxonomy" id="61149"/>
    <lineage>
        <taxon>Eukaryota</taxon>
        <taxon>Viridiplantae</taxon>
        <taxon>Streptophyta</taxon>
        <taxon>Embryophyta</taxon>
        <taxon>Tracheophyta</taxon>
        <taxon>Spermatophyta</taxon>
        <taxon>Magnoliopsida</taxon>
        <taxon>eudicotyledons</taxon>
        <taxon>Gunneridae</taxon>
        <taxon>Pentapetalae</taxon>
        <taxon>rosids</taxon>
        <taxon>fabids</taxon>
        <taxon>Malpighiales</taxon>
        <taxon>Rhizophoraceae</taxon>
        <taxon>Rhizophora</taxon>
    </lineage>
</organism>
<dbReference type="AlphaFoldDB" id="A0A2P2PU72"/>
<sequence length="45" mass="5144">MTLLPILQISIGSTTYTYTHKNYASNHMAGLSLYTCCYVESLKRR</sequence>
<proteinExistence type="predicted"/>
<dbReference type="EMBL" id="GGEC01077814">
    <property type="protein sequence ID" value="MBX58298.1"/>
    <property type="molecule type" value="Transcribed_RNA"/>
</dbReference>
<name>A0A2P2PU72_RHIMU</name>
<evidence type="ECO:0000313" key="1">
    <source>
        <dbReference type="EMBL" id="MBX58298.1"/>
    </source>
</evidence>
<reference evidence="1" key="1">
    <citation type="submission" date="2018-02" db="EMBL/GenBank/DDBJ databases">
        <title>Rhizophora mucronata_Transcriptome.</title>
        <authorList>
            <person name="Meera S.P."/>
            <person name="Sreeshan A."/>
            <person name="Augustine A."/>
        </authorList>
    </citation>
    <scope>NUCLEOTIDE SEQUENCE</scope>
    <source>
        <tissue evidence="1">Leaf</tissue>
    </source>
</reference>